<evidence type="ECO:0000256" key="6">
    <source>
        <dbReference type="SAM" id="Coils"/>
    </source>
</evidence>
<organism evidence="8 9">
    <name type="scientific">Rossellomorea aquimaris</name>
    <dbReference type="NCBI Taxonomy" id="189382"/>
    <lineage>
        <taxon>Bacteria</taxon>
        <taxon>Bacillati</taxon>
        <taxon>Bacillota</taxon>
        <taxon>Bacilli</taxon>
        <taxon>Bacillales</taxon>
        <taxon>Bacillaceae</taxon>
        <taxon>Rossellomorea</taxon>
    </lineage>
</organism>
<dbReference type="InterPro" id="IPR042175">
    <property type="entry name" value="Cell/Rod_MreC_2"/>
</dbReference>
<feature type="coiled-coil region" evidence="6">
    <location>
        <begin position="69"/>
        <end position="113"/>
    </location>
</feature>
<evidence type="ECO:0000313" key="8">
    <source>
        <dbReference type="EMBL" id="RBP04281.1"/>
    </source>
</evidence>
<dbReference type="Gene3D" id="1.20.5.490">
    <property type="entry name" value="Single helix bin"/>
    <property type="match status" value="1"/>
</dbReference>
<protein>
    <recommendedName>
        <fullName evidence="2 5">Cell shape-determining protein MreC</fullName>
    </recommendedName>
    <alternativeName>
        <fullName evidence="4 5">Cell shape protein MreC</fullName>
    </alternativeName>
</protein>
<comment type="similarity">
    <text evidence="1 5">Belongs to the MreC family.</text>
</comment>
<evidence type="ECO:0000256" key="4">
    <source>
        <dbReference type="ARBA" id="ARBA00032089"/>
    </source>
</evidence>
<evidence type="ECO:0000256" key="2">
    <source>
        <dbReference type="ARBA" id="ARBA00013855"/>
    </source>
</evidence>
<dbReference type="PIRSF" id="PIRSF038471">
    <property type="entry name" value="MreC"/>
    <property type="match status" value="1"/>
</dbReference>
<name>A0A366EPH8_9BACI</name>
<dbReference type="RefSeq" id="WP_113969494.1">
    <property type="nucleotide sequence ID" value="NZ_QNRJ01000006.1"/>
</dbReference>
<dbReference type="Gene3D" id="2.40.10.350">
    <property type="entry name" value="Rod shape-determining protein MreC, domain 2"/>
    <property type="match status" value="1"/>
</dbReference>
<proteinExistence type="inferred from homology"/>
<dbReference type="Pfam" id="PF04085">
    <property type="entry name" value="MreC"/>
    <property type="match status" value="1"/>
</dbReference>
<dbReference type="GO" id="GO:0005886">
    <property type="term" value="C:plasma membrane"/>
    <property type="evidence" value="ECO:0007669"/>
    <property type="project" value="TreeGrafter"/>
</dbReference>
<dbReference type="AlphaFoldDB" id="A0A366EPH8"/>
<dbReference type="EMBL" id="QNRJ01000006">
    <property type="protein sequence ID" value="RBP04281.1"/>
    <property type="molecule type" value="Genomic_DNA"/>
</dbReference>
<feature type="domain" description="Rod shape-determining protein MreC beta-barrel core" evidence="7">
    <location>
        <begin position="123"/>
        <end position="274"/>
    </location>
</feature>
<keyword evidence="3 5" id="KW-0133">Cell shape</keyword>
<evidence type="ECO:0000256" key="5">
    <source>
        <dbReference type="PIRNR" id="PIRNR038471"/>
    </source>
</evidence>
<accession>A0A366EPH8</accession>
<sequence length="295" mass="33032">MPQFFLNKRLIILLVSVIVLVGLIGFSLRERDAISWPEQFVKDMVGFGQSLVSKPVNYVAGVVENVQDLQNTYTENEKLKTRLDELVKLETKVKDLKQDNNELRAVLEKKEDLRAYNTIQATVIARNPDRWQELLTIDKGEVNGIKSDMAVISSAGLIGKIKSVNEFSSTVELISTNNTKNRISTVIQGKEQDINGWIEGYDSDKKEILVKRISNDMKVDKGSKVMTSGLGGVFPKGLVIGEVKEVKPDQYGLTQTAYVKPAADFYHLEHVMVIDRDIQGVTEKEADAEEDGNDQ</sequence>
<dbReference type="InterPro" id="IPR042177">
    <property type="entry name" value="Cell/Rod_1"/>
</dbReference>
<evidence type="ECO:0000259" key="7">
    <source>
        <dbReference type="Pfam" id="PF04085"/>
    </source>
</evidence>
<dbReference type="InterPro" id="IPR007221">
    <property type="entry name" value="MreC"/>
</dbReference>
<dbReference type="PANTHER" id="PTHR34138">
    <property type="entry name" value="CELL SHAPE-DETERMINING PROTEIN MREC"/>
    <property type="match status" value="1"/>
</dbReference>
<gene>
    <name evidence="8" type="ORF">DET59_10668</name>
</gene>
<evidence type="ECO:0000256" key="1">
    <source>
        <dbReference type="ARBA" id="ARBA00009369"/>
    </source>
</evidence>
<evidence type="ECO:0000313" key="9">
    <source>
        <dbReference type="Proteomes" id="UP000252118"/>
    </source>
</evidence>
<evidence type="ECO:0000256" key="3">
    <source>
        <dbReference type="ARBA" id="ARBA00022960"/>
    </source>
</evidence>
<reference evidence="8 9" key="1">
    <citation type="submission" date="2018-06" db="EMBL/GenBank/DDBJ databases">
        <title>Freshwater and sediment microbial communities from various areas in North America, analyzing microbe dynamics in response to fracking.</title>
        <authorList>
            <person name="Lamendella R."/>
        </authorList>
    </citation>
    <scope>NUCLEOTIDE SEQUENCE [LARGE SCALE GENOMIC DNA]</scope>
    <source>
        <strain evidence="8 9">97B</strain>
    </source>
</reference>
<dbReference type="GO" id="GO:0008360">
    <property type="term" value="P:regulation of cell shape"/>
    <property type="evidence" value="ECO:0007669"/>
    <property type="project" value="UniProtKB-KW"/>
</dbReference>
<dbReference type="Proteomes" id="UP000252118">
    <property type="component" value="Unassembled WGS sequence"/>
</dbReference>
<dbReference type="InterPro" id="IPR055342">
    <property type="entry name" value="MreC_beta-barrel_core"/>
</dbReference>
<comment type="function">
    <text evidence="5">Involved in formation and maintenance of cell shape.</text>
</comment>
<dbReference type="PANTHER" id="PTHR34138:SF1">
    <property type="entry name" value="CELL SHAPE-DETERMINING PROTEIN MREC"/>
    <property type="match status" value="1"/>
</dbReference>
<dbReference type="Gene3D" id="2.40.10.340">
    <property type="entry name" value="Rod shape-determining protein MreC, domain 1"/>
    <property type="match status" value="1"/>
</dbReference>
<comment type="caution">
    <text evidence="8">The sequence shown here is derived from an EMBL/GenBank/DDBJ whole genome shotgun (WGS) entry which is preliminary data.</text>
</comment>
<dbReference type="NCBIfam" id="TIGR00219">
    <property type="entry name" value="mreC"/>
    <property type="match status" value="1"/>
</dbReference>
<keyword evidence="6" id="KW-0175">Coiled coil</keyword>
<dbReference type="OrthoDB" id="9792313at2"/>